<proteinExistence type="predicted"/>
<accession>A0ABM7NU76</accession>
<keyword evidence="2" id="KW-1185">Reference proteome</keyword>
<dbReference type="RefSeq" id="YP_010842333.1">
    <property type="nucleotide sequence ID" value="NC_079139.1"/>
</dbReference>
<dbReference type="GeneID" id="80558930"/>
<name>A0ABM7NU76_9VIRU</name>
<evidence type="ECO:0000313" key="2">
    <source>
        <dbReference type="Proteomes" id="UP001321479"/>
    </source>
</evidence>
<organism evidence="1 2">
    <name type="scientific">Cotonvirus japonicus</name>
    <dbReference type="NCBI Taxonomy" id="2811091"/>
    <lineage>
        <taxon>Viruses</taxon>
        <taxon>Varidnaviria</taxon>
        <taxon>Bamfordvirae</taxon>
        <taxon>Nucleocytoviricota</taxon>
        <taxon>Megaviricetes</taxon>
        <taxon>Imitervirales</taxon>
        <taxon>Mimiviridae</taxon>
        <taxon>Megamimivirinae</taxon>
        <taxon>Cotonvirus</taxon>
        <taxon>Cotonvirus japonicum</taxon>
    </lineage>
</organism>
<protein>
    <submittedName>
        <fullName evidence="1">Uncharacterized protein</fullName>
    </submittedName>
</protein>
<sequence>MDDFEETIHSMGDLTREEKLDKLLDIISDDLLQNEKIYAKSPYKLSGAWSLPIYDIKGCADTGLKHLSFRDFSCEKSVEEIISNLVNVKTYCNKYRKSFINGRCVVKIIGITRKCSWHLCKYGKLQKNPQY</sequence>
<reference evidence="1 2" key="1">
    <citation type="submission" date="2021-02" db="EMBL/GenBank/DDBJ databases">
        <title>Cotonvirus japonicus, which uses Golgi apparatus of host cells for its virion factory, phylogenetically links tailed tupanvirus and icosahedral mimivirus.</title>
        <authorList>
            <person name="Takahashi H."/>
            <person name="Fukaya S."/>
            <person name="Song C."/>
            <person name="Murata K."/>
            <person name="Takemura M."/>
        </authorList>
    </citation>
    <scope>NUCLEOTIDE SEQUENCE [LARGE SCALE GENOMIC DNA]</scope>
</reference>
<evidence type="ECO:0000313" key="1">
    <source>
        <dbReference type="EMBL" id="BCS83725.1"/>
    </source>
</evidence>
<dbReference type="EMBL" id="AP024483">
    <property type="protein sequence ID" value="BCS83725.1"/>
    <property type="molecule type" value="Genomic_DNA"/>
</dbReference>
<dbReference type="Proteomes" id="UP001321479">
    <property type="component" value="Segment"/>
</dbReference>